<proteinExistence type="predicted"/>
<dbReference type="RefSeq" id="XP_001839355.1">
    <property type="nucleotide sequence ID" value="XM_001839303.2"/>
</dbReference>
<accession>A8P7G6</accession>
<name>A8P7G6_COPC7</name>
<gene>
    <name evidence="2" type="ORF">CC1G_08222</name>
</gene>
<dbReference type="PANTHER" id="PTHR43162:SF1">
    <property type="entry name" value="PRESTALK A DIFFERENTIATION PROTEIN A"/>
    <property type="match status" value="1"/>
</dbReference>
<dbReference type="InterPro" id="IPR016040">
    <property type="entry name" value="NAD(P)-bd_dom"/>
</dbReference>
<evidence type="ECO:0000313" key="3">
    <source>
        <dbReference type="Proteomes" id="UP000001861"/>
    </source>
</evidence>
<dbReference type="AlphaFoldDB" id="A8P7G6"/>
<dbReference type="GeneID" id="6015967"/>
<dbReference type="PANTHER" id="PTHR43162">
    <property type="match status" value="1"/>
</dbReference>
<keyword evidence="3" id="KW-1185">Reference proteome</keyword>
<dbReference type="InterPro" id="IPR036291">
    <property type="entry name" value="NAD(P)-bd_dom_sf"/>
</dbReference>
<dbReference type="eggNOG" id="ENOG502RYYU">
    <property type="taxonomic scope" value="Eukaryota"/>
</dbReference>
<dbReference type="InterPro" id="IPR051604">
    <property type="entry name" value="Ergot_Alk_Oxidoreductase"/>
</dbReference>
<evidence type="ECO:0000313" key="2">
    <source>
        <dbReference type="EMBL" id="EAU82471.1"/>
    </source>
</evidence>
<dbReference type="OrthoDB" id="419598at2759"/>
<sequence length="289" mass="32580">MTTLVTGGGSKVGSHLARLLKDAGREVIFGSRSGRVPAGFPSIQLDWDDPSTFTNPFTSSNLKKPITSVYLMAPITDLHAAPKIIPFVETAKQHGVKRFVYLSATIADRHNDSGGLGELPGYFEDNGFDYVALRPTWFQDNLETDYAEEVRTKDTLTNAITTGRVPFVSTEDVARVAFEAIVNEKIPFARRDPFIIGPDLYSFSDIAELLSSILGRPIEANIVTWKEMKDFYIQLYGEEYMECIEWLWNLDKGIQAGSEEHRHLDPVVYIGKTSLREWVTKRKHIFEKV</sequence>
<evidence type="ECO:0000259" key="1">
    <source>
        <dbReference type="Pfam" id="PF13460"/>
    </source>
</evidence>
<dbReference type="Proteomes" id="UP000001861">
    <property type="component" value="Unassembled WGS sequence"/>
</dbReference>
<comment type="caution">
    <text evidence="2">The sequence shown here is derived from an EMBL/GenBank/DDBJ whole genome shotgun (WGS) entry which is preliminary data.</text>
</comment>
<reference evidence="2 3" key="1">
    <citation type="journal article" date="2010" name="Proc. Natl. Acad. Sci. U.S.A.">
        <title>Insights into evolution of multicellular fungi from the assembled chromosomes of the mushroom Coprinopsis cinerea (Coprinus cinereus).</title>
        <authorList>
            <person name="Stajich J.E."/>
            <person name="Wilke S.K."/>
            <person name="Ahren D."/>
            <person name="Au C.H."/>
            <person name="Birren B.W."/>
            <person name="Borodovsky M."/>
            <person name="Burns C."/>
            <person name="Canback B."/>
            <person name="Casselton L.A."/>
            <person name="Cheng C.K."/>
            <person name="Deng J."/>
            <person name="Dietrich F.S."/>
            <person name="Fargo D.C."/>
            <person name="Farman M.L."/>
            <person name="Gathman A.C."/>
            <person name="Goldberg J."/>
            <person name="Guigo R."/>
            <person name="Hoegger P.J."/>
            <person name="Hooker J.B."/>
            <person name="Huggins A."/>
            <person name="James T.Y."/>
            <person name="Kamada T."/>
            <person name="Kilaru S."/>
            <person name="Kodira C."/>
            <person name="Kues U."/>
            <person name="Kupfer D."/>
            <person name="Kwan H.S."/>
            <person name="Lomsadze A."/>
            <person name="Li W."/>
            <person name="Lilly W.W."/>
            <person name="Ma L.J."/>
            <person name="Mackey A.J."/>
            <person name="Manning G."/>
            <person name="Martin F."/>
            <person name="Muraguchi H."/>
            <person name="Natvig D.O."/>
            <person name="Palmerini H."/>
            <person name="Ramesh M.A."/>
            <person name="Rehmeyer C.J."/>
            <person name="Roe B.A."/>
            <person name="Shenoy N."/>
            <person name="Stanke M."/>
            <person name="Ter-Hovhannisyan V."/>
            <person name="Tunlid A."/>
            <person name="Velagapudi R."/>
            <person name="Vision T.J."/>
            <person name="Zeng Q."/>
            <person name="Zolan M.E."/>
            <person name="Pukkila P.J."/>
        </authorList>
    </citation>
    <scope>NUCLEOTIDE SEQUENCE [LARGE SCALE GENOMIC DNA]</scope>
    <source>
        <strain evidence="3">Okayama-7 / 130 / ATCC MYA-4618 / FGSC 9003</strain>
    </source>
</reference>
<dbReference type="STRING" id="240176.A8P7G6"/>
<feature type="domain" description="NAD(P)-binding" evidence="1">
    <location>
        <begin position="7"/>
        <end position="183"/>
    </location>
</feature>
<dbReference type="EMBL" id="AACS02000005">
    <property type="protein sequence ID" value="EAU82471.1"/>
    <property type="molecule type" value="Genomic_DNA"/>
</dbReference>
<dbReference type="InParanoid" id="A8P7G6"/>
<dbReference type="VEuPathDB" id="FungiDB:CC1G_08222"/>
<dbReference type="OMA" id="YENLLTM"/>
<dbReference type="SUPFAM" id="SSF51735">
    <property type="entry name" value="NAD(P)-binding Rossmann-fold domains"/>
    <property type="match status" value="1"/>
</dbReference>
<organism evidence="2 3">
    <name type="scientific">Coprinopsis cinerea (strain Okayama-7 / 130 / ATCC MYA-4618 / FGSC 9003)</name>
    <name type="common">Inky cap fungus</name>
    <name type="synonym">Hormographiella aspergillata</name>
    <dbReference type="NCBI Taxonomy" id="240176"/>
    <lineage>
        <taxon>Eukaryota</taxon>
        <taxon>Fungi</taxon>
        <taxon>Dikarya</taxon>
        <taxon>Basidiomycota</taxon>
        <taxon>Agaricomycotina</taxon>
        <taxon>Agaricomycetes</taxon>
        <taxon>Agaricomycetidae</taxon>
        <taxon>Agaricales</taxon>
        <taxon>Agaricineae</taxon>
        <taxon>Psathyrellaceae</taxon>
        <taxon>Coprinopsis</taxon>
    </lineage>
</organism>
<dbReference type="KEGG" id="cci:CC1G_08222"/>
<protein>
    <submittedName>
        <fullName evidence="2">Ergot alkaloid biosynthetic protein A</fullName>
    </submittedName>
</protein>
<dbReference type="Gene3D" id="3.40.50.720">
    <property type="entry name" value="NAD(P)-binding Rossmann-like Domain"/>
    <property type="match status" value="1"/>
</dbReference>
<dbReference type="Pfam" id="PF13460">
    <property type="entry name" value="NAD_binding_10"/>
    <property type="match status" value="1"/>
</dbReference>